<dbReference type="Pfam" id="PF00096">
    <property type="entry name" value="zf-C2H2"/>
    <property type="match status" value="3"/>
</dbReference>
<feature type="compositionally biased region" description="Low complexity" evidence="12">
    <location>
        <begin position="379"/>
        <end position="390"/>
    </location>
</feature>
<evidence type="ECO:0000256" key="7">
    <source>
        <dbReference type="ARBA" id="ARBA00023125"/>
    </source>
</evidence>
<organism evidence="14 15">
    <name type="scientific">Podila verticillata NRRL 6337</name>
    <dbReference type="NCBI Taxonomy" id="1069443"/>
    <lineage>
        <taxon>Eukaryota</taxon>
        <taxon>Fungi</taxon>
        <taxon>Fungi incertae sedis</taxon>
        <taxon>Mucoromycota</taxon>
        <taxon>Mortierellomycotina</taxon>
        <taxon>Mortierellomycetes</taxon>
        <taxon>Mortierellales</taxon>
        <taxon>Mortierellaceae</taxon>
        <taxon>Podila</taxon>
    </lineage>
</organism>
<dbReference type="OrthoDB" id="8922241at2759"/>
<feature type="domain" description="C2H2-type" evidence="13">
    <location>
        <begin position="632"/>
        <end position="661"/>
    </location>
</feature>
<feature type="domain" description="C2H2-type" evidence="13">
    <location>
        <begin position="690"/>
        <end position="711"/>
    </location>
</feature>
<dbReference type="EMBL" id="KN042432">
    <property type="protein sequence ID" value="KFH62329.1"/>
    <property type="molecule type" value="Genomic_DNA"/>
</dbReference>
<feature type="region of interest" description="Disordered" evidence="12">
    <location>
        <begin position="360"/>
        <end position="449"/>
    </location>
</feature>
<name>A0A086TK52_9FUNG</name>
<dbReference type="GO" id="GO:0010468">
    <property type="term" value="P:regulation of gene expression"/>
    <property type="evidence" value="ECO:0007669"/>
    <property type="project" value="TreeGrafter"/>
</dbReference>
<dbReference type="PROSITE" id="PS50157">
    <property type="entry name" value="ZINC_FINGER_C2H2_2"/>
    <property type="match status" value="3"/>
</dbReference>
<keyword evidence="3" id="KW-0677">Repeat</keyword>
<evidence type="ECO:0000256" key="5">
    <source>
        <dbReference type="ARBA" id="ARBA00022833"/>
    </source>
</evidence>
<accession>A0A086TK52</accession>
<keyword evidence="8" id="KW-0804">Transcription</keyword>
<protein>
    <recommendedName>
        <fullName evidence="13">C2H2-type domain-containing protein</fullName>
    </recommendedName>
</protein>
<evidence type="ECO:0000256" key="12">
    <source>
        <dbReference type="SAM" id="MobiDB-lite"/>
    </source>
</evidence>
<comment type="subcellular location">
    <subcellularLocation>
        <location evidence="1">Nucleus</location>
    </subcellularLocation>
</comment>
<feature type="compositionally biased region" description="Basic residues" evidence="12">
    <location>
        <begin position="401"/>
        <end position="411"/>
    </location>
</feature>
<sequence>MGQHQNLEQIQEETAMESIMAGMESGEYFSQLQLQSPILPPQASLTSATYTFHQSQQDTLFSSYDYTQGDQTMTTDIPAVSTPLLASQAQTVFDASPHGLSSTPGVPTPAIMDSGYGFPNFPSSANPLYSSPPPSTCAFSPTLSESSSYFHQQQHYHQQQLYSNNNDPQMSVNNSFMDSGVAGEDNWRWDPHSDMPNEQFQMEGSNYFVPQGPEQYFSNLPPPPGGMAGVATGFASSPTPPLPSQDSPQRPHRLLHSQSQPGLRTLQQQQLKQQLQQQQQQQLRRRQHSVHFPSDYVPGDFGGDFPRVNRHVSLPAGSYSAPIPSLASLSELIRESSGGSDVSAGSSESGTLSMSLPSGGFSFLDNPPPPLSHHHPHHFSSLPLSPPLSSAEIGSMTPPKSRSRAGSKSRSRPTSASSIVSVRNAGAPYSPSGNNTIAAPSISNSRSPSLVPLSPIPPFRHGSLADSESSPKPAFETGLIIVPGVNAPLTVGGKAKRISRTKAPTKSRSRSSTITSTTNSSDNNNISSSPFLVLSEEDEKALKSLEHSDKGVMDEQFQHFQYLGHQQQEPGGMFDLPLSQDIDNGGGGLVGGEDEGGIDAEGIDMSNFGSTGEEGVDGEISEKTALPGTKPMACPIPSCHKTFARPFNLNAHVKSHDTLKPYGCHVCPRVFSRKHDLQRHIRVHTGSKPYVCVKCQKAFARTDALCRHYKTEEVCQQYMQQDEVRKQAQQQVQQQLHQEQLELQQAQQAHAEAKAQAQAMVQAQQVMHPYPSVLDTSGGTHLPSLDELSEPVSVNVSYTDVDSKNYPEVDPQESTAIF</sequence>
<keyword evidence="7" id="KW-0238">DNA-binding</keyword>
<feature type="compositionally biased region" description="Low complexity" evidence="12">
    <location>
        <begin position="510"/>
        <end position="529"/>
    </location>
</feature>
<dbReference type="Proteomes" id="UP000243308">
    <property type="component" value="Unassembled WGS sequence"/>
</dbReference>
<feature type="coiled-coil region" evidence="11">
    <location>
        <begin position="729"/>
        <end position="763"/>
    </location>
</feature>
<evidence type="ECO:0000256" key="9">
    <source>
        <dbReference type="ARBA" id="ARBA00023242"/>
    </source>
</evidence>
<dbReference type="SUPFAM" id="SSF57667">
    <property type="entry name" value="beta-beta-alpha zinc fingers"/>
    <property type="match status" value="2"/>
</dbReference>
<evidence type="ECO:0000259" key="13">
    <source>
        <dbReference type="PROSITE" id="PS50157"/>
    </source>
</evidence>
<keyword evidence="9" id="KW-0539">Nucleus</keyword>
<feature type="region of interest" description="Disordered" evidence="12">
    <location>
        <begin position="272"/>
        <end position="303"/>
    </location>
</feature>
<keyword evidence="2" id="KW-0479">Metal-binding</keyword>
<dbReference type="FunFam" id="3.30.160.60:FF:000064">
    <property type="entry name" value="Early growth response protein 3"/>
    <property type="match status" value="1"/>
</dbReference>
<dbReference type="GO" id="GO:0005634">
    <property type="term" value="C:nucleus"/>
    <property type="evidence" value="ECO:0007669"/>
    <property type="project" value="UniProtKB-SubCell"/>
</dbReference>
<dbReference type="GO" id="GO:0003677">
    <property type="term" value="F:DNA binding"/>
    <property type="evidence" value="ECO:0007669"/>
    <property type="project" value="UniProtKB-KW"/>
</dbReference>
<evidence type="ECO:0000256" key="2">
    <source>
        <dbReference type="ARBA" id="ARBA00022723"/>
    </source>
</evidence>
<feature type="compositionally biased region" description="Basic residues" evidence="12">
    <location>
        <begin position="494"/>
        <end position="509"/>
    </location>
</feature>
<feature type="domain" description="C2H2-type" evidence="13">
    <location>
        <begin position="662"/>
        <end position="689"/>
    </location>
</feature>
<evidence type="ECO:0000256" key="3">
    <source>
        <dbReference type="ARBA" id="ARBA00022737"/>
    </source>
</evidence>
<dbReference type="InterPro" id="IPR050331">
    <property type="entry name" value="Zinc_finger"/>
</dbReference>
<evidence type="ECO:0000256" key="4">
    <source>
        <dbReference type="ARBA" id="ARBA00022771"/>
    </source>
</evidence>
<proteinExistence type="predicted"/>
<feature type="region of interest" description="Disordered" evidence="12">
    <location>
        <begin position="493"/>
        <end position="529"/>
    </location>
</feature>
<dbReference type="GO" id="GO:0008270">
    <property type="term" value="F:zinc ion binding"/>
    <property type="evidence" value="ECO:0007669"/>
    <property type="project" value="UniProtKB-KW"/>
</dbReference>
<evidence type="ECO:0000313" key="14">
    <source>
        <dbReference type="EMBL" id="KFH62329.1"/>
    </source>
</evidence>
<evidence type="ECO:0000256" key="1">
    <source>
        <dbReference type="ARBA" id="ARBA00004123"/>
    </source>
</evidence>
<feature type="compositionally biased region" description="Low complexity" evidence="12">
    <location>
        <begin position="272"/>
        <end position="282"/>
    </location>
</feature>
<evidence type="ECO:0000256" key="11">
    <source>
        <dbReference type="SAM" id="Coils"/>
    </source>
</evidence>
<evidence type="ECO:0000313" key="15">
    <source>
        <dbReference type="Proteomes" id="UP000243308"/>
    </source>
</evidence>
<feature type="compositionally biased region" description="Polar residues" evidence="12">
    <location>
        <begin position="431"/>
        <end position="442"/>
    </location>
</feature>
<feature type="region of interest" description="Disordered" evidence="12">
    <location>
        <begin position="205"/>
        <end position="255"/>
    </location>
</feature>
<reference evidence="14 15" key="1">
    <citation type="submission" date="2011-02" db="EMBL/GenBank/DDBJ databases">
        <title>The Genome Sequence of Mortierella verticillata NRRL 6337.</title>
        <authorList>
            <consortium name="The Broad Institute Genome Sequencing Platform"/>
            <person name="Russ C."/>
            <person name="Cuomo C."/>
            <person name="Burger G."/>
            <person name="Gray M.W."/>
            <person name="Holland P.W.H."/>
            <person name="King N."/>
            <person name="Lang F.B.F."/>
            <person name="Roger A.J."/>
            <person name="Ruiz-Trillo I."/>
            <person name="Young S.K."/>
            <person name="Zeng Q."/>
            <person name="Gargeya S."/>
            <person name="Alvarado L."/>
            <person name="Berlin A."/>
            <person name="Chapman S.B."/>
            <person name="Chen Z."/>
            <person name="Freedman E."/>
            <person name="Gellesch M."/>
            <person name="Goldberg J."/>
            <person name="Griggs A."/>
            <person name="Gujja S."/>
            <person name="Heilman E."/>
            <person name="Heiman D."/>
            <person name="Howarth C."/>
            <person name="Mehta T."/>
            <person name="Neiman D."/>
            <person name="Pearson M."/>
            <person name="Roberts A."/>
            <person name="Saif S."/>
            <person name="Shea T."/>
            <person name="Shenoy N."/>
            <person name="Sisk P."/>
            <person name="Stolte C."/>
            <person name="Sykes S."/>
            <person name="White J."/>
            <person name="Yandava C."/>
            <person name="Haas B."/>
            <person name="Nusbaum C."/>
            <person name="Birren B."/>
        </authorList>
    </citation>
    <scope>NUCLEOTIDE SEQUENCE [LARGE SCALE GENOMIC DNA]</scope>
    <source>
        <strain evidence="14 15">NRRL 6337</strain>
    </source>
</reference>
<dbReference type="InterPro" id="IPR013087">
    <property type="entry name" value="Znf_C2H2_type"/>
</dbReference>
<dbReference type="InterPro" id="IPR036236">
    <property type="entry name" value="Znf_C2H2_sf"/>
</dbReference>
<dbReference type="SMART" id="SM00355">
    <property type="entry name" value="ZnF_C2H2"/>
    <property type="match status" value="3"/>
</dbReference>
<dbReference type="PANTHER" id="PTHR16515:SF49">
    <property type="entry name" value="GASTRULA ZINC FINGER PROTEIN XLCGF49.1-LIKE-RELATED"/>
    <property type="match status" value="1"/>
</dbReference>
<gene>
    <name evidence="14" type="ORF">MVEG_11540</name>
</gene>
<evidence type="ECO:0000256" key="6">
    <source>
        <dbReference type="ARBA" id="ARBA00023015"/>
    </source>
</evidence>
<keyword evidence="15" id="KW-1185">Reference proteome</keyword>
<keyword evidence="5" id="KW-0862">Zinc</keyword>
<evidence type="ECO:0000256" key="10">
    <source>
        <dbReference type="PROSITE-ProRule" id="PRU00042"/>
    </source>
</evidence>
<keyword evidence="6" id="KW-0805">Transcription regulation</keyword>
<dbReference type="Gene3D" id="3.30.160.60">
    <property type="entry name" value="Classic Zinc Finger"/>
    <property type="match status" value="3"/>
</dbReference>
<feature type="compositionally biased region" description="Low complexity" evidence="12">
    <location>
        <begin position="412"/>
        <end position="421"/>
    </location>
</feature>
<evidence type="ECO:0000256" key="8">
    <source>
        <dbReference type="ARBA" id="ARBA00023163"/>
    </source>
</evidence>
<dbReference type="PROSITE" id="PS00028">
    <property type="entry name" value="ZINC_FINGER_C2H2_1"/>
    <property type="match status" value="2"/>
</dbReference>
<keyword evidence="4 10" id="KW-0863">Zinc-finger</keyword>
<dbReference type="PANTHER" id="PTHR16515">
    <property type="entry name" value="PR DOMAIN ZINC FINGER PROTEIN"/>
    <property type="match status" value="1"/>
</dbReference>
<dbReference type="AlphaFoldDB" id="A0A086TK52"/>
<keyword evidence="11" id="KW-0175">Coiled coil</keyword>